<evidence type="ECO:0000259" key="2">
    <source>
        <dbReference type="PROSITE" id="PS51173"/>
    </source>
</evidence>
<accession>A0A367FGZ3</accession>
<dbReference type="InterPro" id="IPR012291">
    <property type="entry name" value="CBM2_carb-bd_dom_sf"/>
</dbReference>
<protein>
    <recommendedName>
        <fullName evidence="2">CBM2 domain-containing protein</fullName>
    </recommendedName>
</protein>
<dbReference type="AlphaFoldDB" id="A0A367FGZ3"/>
<dbReference type="SUPFAM" id="SSF49384">
    <property type="entry name" value="Carbohydrate-binding domain"/>
    <property type="match status" value="1"/>
</dbReference>
<dbReference type="GO" id="GO:0005975">
    <property type="term" value="P:carbohydrate metabolic process"/>
    <property type="evidence" value="ECO:0007669"/>
    <property type="project" value="InterPro"/>
</dbReference>
<feature type="region of interest" description="Disordered" evidence="1">
    <location>
        <begin position="90"/>
        <end position="122"/>
    </location>
</feature>
<sequence>MGPGDGRRADLRLSVPPGSSRPPLWSRRQTRDRVRTVHGSAPSGATTAVTVSEAIGRAGPGTAARYGLALAAALTTVAALTGCSETVRATPPAATATSQQPSPPGVPSTHPVTPSSTPAPASCSASVKTVFAWPGGFRGEVTIRNTGDAPINAWYVQWTMPLGMTITEAWQGTPMQSGPTAMIHAPEANPRLAAGATATAGFIAKVQDKTPPSFTQVGCG</sequence>
<feature type="region of interest" description="Disordered" evidence="1">
    <location>
        <begin position="1"/>
        <end position="46"/>
    </location>
</feature>
<dbReference type="SMART" id="SM00637">
    <property type="entry name" value="CBD_II"/>
    <property type="match status" value="1"/>
</dbReference>
<reference evidence="3 4" key="1">
    <citation type="submission" date="2018-06" db="EMBL/GenBank/DDBJ databases">
        <title>Sphaerisporangium craniellae sp. nov., isolated from a marine sponge in the South China Sea.</title>
        <authorList>
            <person name="Li L."/>
        </authorList>
    </citation>
    <scope>NUCLEOTIDE SEQUENCE [LARGE SCALE GENOMIC DNA]</scope>
    <source>
        <strain evidence="3 4">CCTCC AA 208026</strain>
    </source>
</reference>
<evidence type="ECO:0000313" key="3">
    <source>
        <dbReference type="EMBL" id="RCG29648.1"/>
    </source>
</evidence>
<organism evidence="3 4">
    <name type="scientific">Sphaerisporangium album</name>
    <dbReference type="NCBI Taxonomy" id="509200"/>
    <lineage>
        <taxon>Bacteria</taxon>
        <taxon>Bacillati</taxon>
        <taxon>Actinomycetota</taxon>
        <taxon>Actinomycetes</taxon>
        <taxon>Streptosporangiales</taxon>
        <taxon>Streptosporangiaceae</taxon>
        <taxon>Sphaerisporangium</taxon>
    </lineage>
</organism>
<dbReference type="EMBL" id="QOIL01000010">
    <property type="protein sequence ID" value="RCG29648.1"/>
    <property type="molecule type" value="Genomic_DNA"/>
</dbReference>
<evidence type="ECO:0000313" key="4">
    <source>
        <dbReference type="Proteomes" id="UP000253094"/>
    </source>
</evidence>
<comment type="caution">
    <text evidence="3">The sequence shown here is derived from an EMBL/GenBank/DDBJ whole genome shotgun (WGS) entry which is preliminary data.</text>
</comment>
<dbReference type="GO" id="GO:0004553">
    <property type="term" value="F:hydrolase activity, hydrolyzing O-glycosyl compounds"/>
    <property type="evidence" value="ECO:0007669"/>
    <property type="project" value="InterPro"/>
</dbReference>
<evidence type="ECO:0000256" key="1">
    <source>
        <dbReference type="SAM" id="MobiDB-lite"/>
    </source>
</evidence>
<name>A0A367FGZ3_9ACTN</name>
<dbReference type="Gene3D" id="2.60.40.290">
    <property type="match status" value="1"/>
</dbReference>
<dbReference type="OrthoDB" id="4408092at2"/>
<feature type="compositionally biased region" description="Low complexity" evidence="1">
    <location>
        <begin position="90"/>
        <end position="100"/>
    </location>
</feature>
<dbReference type="GO" id="GO:0030247">
    <property type="term" value="F:polysaccharide binding"/>
    <property type="evidence" value="ECO:0007669"/>
    <property type="project" value="UniProtKB-UniRule"/>
</dbReference>
<keyword evidence="4" id="KW-1185">Reference proteome</keyword>
<proteinExistence type="predicted"/>
<dbReference type="Proteomes" id="UP000253094">
    <property type="component" value="Unassembled WGS sequence"/>
</dbReference>
<feature type="compositionally biased region" description="Basic and acidic residues" evidence="1">
    <location>
        <begin position="1"/>
        <end position="11"/>
    </location>
</feature>
<gene>
    <name evidence="3" type="ORF">DQ384_18845</name>
</gene>
<dbReference type="InterPro" id="IPR001919">
    <property type="entry name" value="CBD2"/>
</dbReference>
<dbReference type="PROSITE" id="PS51173">
    <property type="entry name" value="CBM2"/>
    <property type="match status" value="1"/>
</dbReference>
<dbReference type="InterPro" id="IPR008965">
    <property type="entry name" value="CBM2/CBM3_carb-bd_dom_sf"/>
</dbReference>
<dbReference type="Pfam" id="PF00553">
    <property type="entry name" value="CBM_2"/>
    <property type="match status" value="1"/>
</dbReference>
<feature type="compositionally biased region" description="Low complexity" evidence="1">
    <location>
        <begin position="107"/>
        <end position="122"/>
    </location>
</feature>
<feature type="domain" description="CBM2" evidence="2">
    <location>
        <begin position="116"/>
        <end position="220"/>
    </location>
</feature>